<accession>A0A834TPX8</accession>
<evidence type="ECO:0000256" key="1">
    <source>
        <dbReference type="SAM" id="MobiDB-lite"/>
    </source>
</evidence>
<dbReference type="EMBL" id="JAAIUW010000006">
    <property type="protein sequence ID" value="KAF7826268.1"/>
    <property type="molecule type" value="Genomic_DNA"/>
</dbReference>
<feature type="region of interest" description="Disordered" evidence="1">
    <location>
        <begin position="16"/>
        <end position="40"/>
    </location>
</feature>
<proteinExistence type="predicted"/>
<protein>
    <submittedName>
        <fullName evidence="2">Uncharacterized protein</fullName>
    </submittedName>
</protein>
<evidence type="ECO:0000313" key="2">
    <source>
        <dbReference type="EMBL" id="KAF7826268.1"/>
    </source>
</evidence>
<keyword evidence="3" id="KW-1185">Reference proteome</keyword>
<evidence type="ECO:0000313" key="3">
    <source>
        <dbReference type="Proteomes" id="UP000634136"/>
    </source>
</evidence>
<sequence>MGFSRLLTQIASVLTPKGRSGSYKPRDYQPSNQKNTEKGR</sequence>
<name>A0A834TPX8_9FABA</name>
<dbReference type="AlphaFoldDB" id="A0A834TPX8"/>
<dbReference type="Proteomes" id="UP000634136">
    <property type="component" value="Unassembled WGS sequence"/>
</dbReference>
<reference evidence="2" key="1">
    <citation type="submission" date="2020-09" db="EMBL/GenBank/DDBJ databases">
        <title>Genome-Enabled Discovery of Anthraquinone Biosynthesis in Senna tora.</title>
        <authorList>
            <person name="Kang S.-H."/>
            <person name="Pandey R.P."/>
            <person name="Lee C.-M."/>
            <person name="Sim J.-S."/>
            <person name="Jeong J.-T."/>
            <person name="Choi B.-S."/>
            <person name="Jung M."/>
            <person name="Ginzburg D."/>
            <person name="Zhao K."/>
            <person name="Won S.Y."/>
            <person name="Oh T.-J."/>
            <person name="Yu Y."/>
            <person name="Kim N.-H."/>
            <person name="Lee O.R."/>
            <person name="Lee T.-H."/>
            <person name="Bashyal P."/>
            <person name="Kim T.-S."/>
            <person name="Lee W.-H."/>
            <person name="Kawkins C."/>
            <person name="Kim C.-K."/>
            <person name="Kim J.S."/>
            <person name="Ahn B.O."/>
            <person name="Rhee S.Y."/>
            <person name="Sohng J.K."/>
        </authorList>
    </citation>
    <scope>NUCLEOTIDE SEQUENCE</scope>
    <source>
        <tissue evidence="2">Leaf</tissue>
    </source>
</reference>
<gene>
    <name evidence="2" type="ORF">G2W53_017432</name>
</gene>
<organism evidence="2 3">
    <name type="scientific">Senna tora</name>
    <dbReference type="NCBI Taxonomy" id="362788"/>
    <lineage>
        <taxon>Eukaryota</taxon>
        <taxon>Viridiplantae</taxon>
        <taxon>Streptophyta</taxon>
        <taxon>Embryophyta</taxon>
        <taxon>Tracheophyta</taxon>
        <taxon>Spermatophyta</taxon>
        <taxon>Magnoliopsida</taxon>
        <taxon>eudicotyledons</taxon>
        <taxon>Gunneridae</taxon>
        <taxon>Pentapetalae</taxon>
        <taxon>rosids</taxon>
        <taxon>fabids</taxon>
        <taxon>Fabales</taxon>
        <taxon>Fabaceae</taxon>
        <taxon>Caesalpinioideae</taxon>
        <taxon>Cassia clade</taxon>
        <taxon>Senna</taxon>
    </lineage>
</organism>
<comment type="caution">
    <text evidence="2">The sequence shown here is derived from an EMBL/GenBank/DDBJ whole genome shotgun (WGS) entry which is preliminary data.</text>
</comment>